<evidence type="ECO:0000313" key="3">
    <source>
        <dbReference type="EMBL" id="NGM14067.1"/>
    </source>
</evidence>
<evidence type="ECO:0000259" key="2">
    <source>
        <dbReference type="Pfam" id="PF20530"/>
    </source>
</evidence>
<dbReference type="Pfam" id="PF20530">
    <property type="entry name" value="DUF6745"/>
    <property type="match status" value="1"/>
</dbReference>
<evidence type="ECO:0000313" key="4">
    <source>
        <dbReference type="Proteomes" id="UP000478148"/>
    </source>
</evidence>
<reference evidence="3 4" key="1">
    <citation type="submission" date="2020-02" db="EMBL/GenBank/DDBJ databases">
        <title>Draft Genome Sequence of Verrucosispora sp. Strain CWR15, Isolated from Gulf of Mexico Sponge.</title>
        <authorList>
            <person name="Kennedy S.J."/>
            <person name="Cella E."/>
            <person name="Azarian T."/>
            <person name="Baker B.J."/>
            <person name="Shaw L.N."/>
        </authorList>
    </citation>
    <scope>NUCLEOTIDE SEQUENCE [LARGE SCALE GENOMIC DNA]</scope>
    <source>
        <strain evidence="3 4">CWR15</strain>
    </source>
</reference>
<comment type="caution">
    <text evidence="3">The sequence shown here is derived from an EMBL/GenBank/DDBJ whole genome shotgun (WGS) entry which is preliminary data.</text>
</comment>
<evidence type="ECO:0000256" key="1">
    <source>
        <dbReference type="SAM" id="MobiDB-lite"/>
    </source>
</evidence>
<dbReference type="Proteomes" id="UP000478148">
    <property type="component" value="Unassembled WGS sequence"/>
</dbReference>
<sequence>MTAPTRHDEAATLSPTSRELWRQAEVIRQEWLGYALSTEPADRPTTQQCLTAIYARAGRREPRFAWVDSPAAAVPLIQRLPTLDQLLQWVRDPVPAGPPTPASDVATVASRLRAALSDGVRHTDPELSPVRRGRAREPWPDLPPQDALDRQVPLGVVLHRGVRNALHRSLVPGFTQPVRAGLPGGDRQTPVCWYGQQDAFWVGYYDTLHRLGLAAYPAEVSDQLRTWTELARSGGWWWPGSTVCVVVERPAVIHTEPVPGSWYDEVRLRPDGVEYRDGWRPPPC</sequence>
<gene>
    <name evidence="3" type="ORF">ENC19_15995</name>
</gene>
<accession>A0A6M1L4H6</accession>
<dbReference type="EMBL" id="SAIY01000005">
    <property type="protein sequence ID" value="NGM14067.1"/>
    <property type="molecule type" value="Genomic_DNA"/>
</dbReference>
<feature type="region of interest" description="Disordered" evidence="1">
    <location>
        <begin position="121"/>
        <end position="145"/>
    </location>
</feature>
<protein>
    <recommendedName>
        <fullName evidence="2">DUF6745 domain-containing protein</fullName>
    </recommendedName>
</protein>
<dbReference type="AlphaFoldDB" id="A0A6M1L4H6"/>
<name>A0A6M1L4H6_9ACTN</name>
<keyword evidence="4" id="KW-1185">Reference proteome</keyword>
<proteinExistence type="predicted"/>
<dbReference type="InterPro" id="IPR046633">
    <property type="entry name" value="DUF6745"/>
</dbReference>
<feature type="domain" description="DUF6745" evidence="2">
    <location>
        <begin position="213"/>
        <end position="256"/>
    </location>
</feature>
<organism evidence="3 4">
    <name type="scientific">Verrucosispora sioxanthis</name>
    <dbReference type="NCBI Taxonomy" id="2499994"/>
    <lineage>
        <taxon>Bacteria</taxon>
        <taxon>Bacillati</taxon>
        <taxon>Actinomycetota</taxon>
        <taxon>Actinomycetes</taxon>
        <taxon>Micromonosporales</taxon>
        <taxon>Micromonosporaceae</taxon>
        <taxon>Micromonospora</taxon>
    </lineage>
</organism>
<dbReference type="RefSeq" id="WP_164447985.1">
    <property type="nucleotide sequence ID" value="NZ_SAIY01000005.1"/>
</dbReference>